<dbReference type="Proteomes" id="UP000015347">
    <property type="component" value="Unassembled WGS sequence"/>
</dbReference>
<dbReference type="EMBL" id="APVH01000032">
    <property type="protein sequence ID" value="EPX80494.1"/>
    <property type="molecule type" value="Genomic_DNA"/>
</dbReference>
<reference evidence="2" key="1">
    <citation type="journal article" date="2014" name="Stand. Genomic Sci.">
        <title>Genome sequence of the exopolysaccharide-producing Salipiger mucosus type strain (DSM 16094(T)), a moderately halophilic member of the Roseobacter clade.</title>
        <authorList>
            <person name="Riedel T."/>
            <person name="Spring S."/>
            <person name="Fiebig A."/>
            <person name="Petersen J."/>
            <person name="Kyrpides N.C."/>
            <person name="Goker M."/>
            <person name="Klenk H.P."/>
        </authorList>
    </citation>
    <scope>NUCLEOTIDE SEQUENCE [LARGE SCALE GENOMIC DNA]</scope>
    <source>
        <strain evidence="2">DSM 16094</strain>
    </source>
</reference>
<dbReference type="HOGENOM" id="CLU_3084567_0_0_5"/>
<name>S9S2U8_9RHOB</name>
<dbReference type="STRING" id="1123237.Salmuc_03811"/>
<keyword evidence="2" id="KW-1185">Reference proteome</keyword>
<protein>
    <submittedName>
        <fullName evidence="1">Uncharacterized protein</fullName>
    </submittedName>
</protein>
<gene>
    <name evidence="1" type="ORF">Salmuc_03811</name>
</gene>
<dbReference type="RefSeq" id="WP_020038676.1">
    <property type="nucleotide sequence ID" value="NZ_KE557277.1"/>
</dbReference>
<accession>S9S2U8</accession>
<comment type="caution">
    <text evidence="1">The sequence shown here is derived from an EMBL/GenBank/DDBJ whole genome shotgun (WGS) entry which is preliminary data.</text>
</comment>
<evidence type="ECO:0000313" key="2">
    <source>
        <dbReference type="Proteomes" id="UP000015347"/>
    </source>
</evidence>
<dbReference type="AlphaFoldDB" id="S9S2U8"/>
<proteinExistence type="predicted"/>
<evidence type="ECO:0000313" key="1">
    <source>
        <dbReference type="EMBL" id="EPX80494.1"/>
    </source>
</evidence>
<organism evidence="1 2">
    <name type="scientific">Salipiger mucosus DSM 16094</name>
    <dbReference type="NCBI Taxonomy" id="1123237"/>
    <lineage>
        <taxon>Bacteria</taxon>
        <taxon>Pseudomonadati</taxon>
        <taxon>Pseudomonadota</taxon>
        <taxon>Alphaproteobacteria</taxon>
        <taxon>Rhodobacterales</taxon>
        <taxon>Roseobacteraceae</taxon>
        <taxon>Salipiger</taxon>
    </lineage>
</organism>
<sequence>MVSEALAIMLYLGGYMGCRDVGCGVLQSLLWPVGIVQAAIVEMDRLEKEGDH</sequence>